<evidence type="ECO:0000313" key="2">
    <source>
        <dbReference type="Proteomes" id="UP000253782"/>
    </source>
</evidence>
<name>A0A369UMT7_9GAMM</name>
<comment type="caution">
    <text evidence="1">The sequence shown here is derived from an EMBL/GenBank/DDBJ whole genome shotgun (WGS) entry which is preliminary data.</text>
</comment>
<dbReference type="OrthoDB" id="6064762at2"/>
<accession>A0A369UMT7</accession>
<protein>
    <submittedName>
        <fullName evidence="1">Uncharacterized protein</fullName>
    </submittedName>
</protein>
<sequence>MAIAGVFFSPTSKAQETGQTKNMEAVTVLGISNPQELDLRAIKKSTRRFTDMPTGQREKVSLSYYLHFKKPFNPVDLELVLIDGDSVQALKVRKNNQVVLPHGISNLSKEARIISNVEKKSFSIIYKIDIQPDANGPTTIGYLRDAIKQARAAWKKEYGMGAVMVPKFDCATFKFATQQVVSINSTPGSVDSPLWSSRPGMDIDVHVADANYSDDAVVSWDNDQLMRIATCKWKAKNE</sequence>
<dbReference type="AlphaFoldDB" id="A0A369UMT7"/>
<dbReference type="Proteomes" id="UP000253782">
    <property type="component" value="Unassembled WGS sequence"/>
</dbReference>
<gene>
    <name evidence="1" type="ORF">DVJ77_14470</name>
</gene>
<dbReference type="EMBL" id="QQAH01000013">
    <property type="protein sequence ID" value="RDD80910.1"/>
    <property type="molecule type" value="Genomic_DNA"/>
</dbReference>
<keyword evidence="2" id="KW-1185">Reference proteome</keyword>
<reference evidence="1 2" key="1">
    <citation type="submission" date="2018-07" db="EMBL/GenBank/DDBJ databases">
        <title>Dyella tabacisoli L4-6T, whole genome shotgun sequence.</title>
        <authorList>
            <person name="Zhou X.-K."/>
            <person name="Li W.-J."/>
            <person name="Duan Y.-Q."/>
        </authorList>
    </citation>
    <scope>NUCLEOTIDE SEQUENCE [LARGE SCALE GENOMIC DNA]</scope>
    <source>
        <strain evidence="1 2">L4-6</strain>
    </source>
</reference>
<organism evidence="1 2">
    <name type="scientific">Dyella tabacisoli</name>
    <dbReference type="NCBI Taxonomy" id="2282381"/>
    <lineage>
        <taxon>Bacteria</taxon>
        <taxon>Pseudomonadati</taxon>
        <taxon>Pseudomonadota</taxon>
        <taxon>Gammaproteobacteria</taxon>
        <taxon>Lysobacterales</taxon>
        <taxon>Rhodanobacteraceae</taxon>
        <taxon>Dyella</taxon>
    </lineage>
</organism>
<proteinExistence type="predicted"/>
<evidence type="ECO:0000313" key="1">
    <source>
        <dbReference type="EMBL" id="RDD80910.1"/>
    </source>
</evidence>